<evidence type="ECO:0000256" key="1">
    <source>
        <dbReference type="SAM" id="Phobius"/>
    </source>
</evidence>
<dbReference type="GO" id="GO:0005886">
    <property type="term" value="C:plasma membrane"/>
    <property type="evidence" value="ECO:0007669"/>
    <property type="project" value="TreeGrafter"/>
</dbReference>
<gene>
    <name evidence="3" type="primary">LOC115889887</name>
</gene>
<evidence type="ECO:0000313" key="2">
    <source>
        <dbReference type="Proteomes" id="UP000504635"/>
    </source>
</evidence>
<dbReference type="KEGG" id="soy:115889887"/>
<name>A0A6J2YR99_SITOR</name>
<protein>
    <submittedName>
        <fullName evidence="3">Probable cationic amino acid transporter</fullName>
    </submittedName>
</protein>
<dbReference type="OrthoDB" id="8197893at2759"/>
<reference evidence="3" key="1">
    <citation type="submission" date="2025-08" db="UniProtKB">
        <authorList>
            <consortium name="RefSeq"/>
        </authorList>
    </citation>
    <scope>IDENTIFICATION</scope>
    <source>
        <tissue evidence="3">Gonads</tissue>
    </source>
</reference>
<dbReference type="GeneID" id="115889887"/>
<feature type="transmembrane region" description="Helical" evidence="1">
    <location>
        <begin position="7"/>
        <end position="29"/>
    </location>
</feature>
<dbReference type="PANTHER" id="PTHR43243">
    <property type="entry name" value="INNER MEMBRANE TRANSPORTER YGJI-RELATED"/>
    <property type="match status" value="1"/>
</dbReference>
<dbReference type="PANTHER" id="PTHR43243:SF98">
    <property type="entry name" value="TORN AND DIMINISHED RHABDOMERES, ISOFORM D"/>
    <property type="match status" value="1"/>
</dbReference>
<keyword evidence="1" id="KW-1133">Transmembrane helix</keyword>
<dbReference type="CTD" id="35370"/>
<feature type="transmembrane region" description="Helical" evidence="1">
    <location>
        <begin position="125"/>
        <end position="142"/>
    </location>
</feature>
<feature type="transmembrane region" description="Helical" evidence="1">
    <location>
        <begin position="599"/>
        <end position="615"/>
    </location>
</feature>
<keyword evidence="1" id="KW-0472">Membrane</keyword>
<proteinExistence type="predicted"/>
<dbReference type="Proteomes" id="UP000504635">
    <property type="component" value="Unplaced"/>
</dbReference>
<feature type="transmembrane region" description="Helical" evidence="1">
    <location>
        <begin position="149"/>
        <end position="169"/>
    </location>
</feature>
<feature type="transmembrane region" description="Helical" evidence="1">
    <location>
        <begin position="515"/>
        <end position="535"/>
    </location>
</feature>
<keyword evidence="1" id="KW-0812">Transmembrane</keyword>
<dbReference type="RefSeq" id="XP_030765837.1">
    <property type="nucleotide sequence ID" value="XM_030909977.1"/>
</dbReference>
<feature type="transmembrane region" description="Helical" evidence="1">
    <location>
        <begin position="35"/>
        <end position="58"/>
    </location>
</feature>
<evidence type="ECO:0000313" key="3">
    <source>
        <dbReference type="RefSeq" id="XP_030765837.1"/>
    </source>
</evidence>
<feature type="transmembrane region" description="Helical" evidence="1">
    <location>
        <begin position="265"/>
        <end position="290"/>
    </location>
</feature>
<sequence>MSSLQSFAPALSHWSFGVAVLIGLVSSEFTGAETLLAIFIAGSSATLSAICSCTTTSNEEQFKRKRLSNLVNFLIIWLDILTNLVAAATCARLASATVDYISKGHFREFLFGLEQHSLGEPWPDVLGVTIILVVTVLFMMGLEKSSTISILLFVVLLCNFGFFTMIGSFHTVNKFQTWIDSFKIHSPRTVLKASAICYYAFVHKLPLTSKNNCLKILTLFFNPVLFYSVIAIIFSLMTHYRELIGTAIPLIQVFENRDVDWARPVIAVFTICVVCLLLPEVLPSVFNSFVRLASREWRVFVSSIQYQSPVTGAPVLAIFAAGSLAAILAFACPLSHLIKLLNAACLIKCVLNSCQILYNRYKPENMYNDLQGCSSNIQYSKLAQGTNRTSSKNHNHSLKERLKNIFTKKPQYIHKLSSPKTAMCNARKLRQNTKEHGEEREFLLFDDTANLDMAADDSNSENEENEMEILSCSDGENSDSSTDIDVIVEEYKEGLRVAAVGKFNERRPSTKTTSIVVIMCIVLIILASISIALYIFHIIRFYWPDILAIVGSALVIMGLPENTAEKSKPCLLPSWIFALSHSTSIAVNTILSAMIVGNVWQGVVFWTLSGLLLYWRCECCQCEILEPLVARTTAKIEPQAVFYEYKETMPENIILAR</sequence>
<dbReference type="InParanoid" id="A0A6J2YR99"/>
<dbReference type="AlphaFoldDB" id="A0A6J2YR99"/>
<accession>A0A6J2YR99</accession>
<keyword evidence="2" id="KW-1185">Reference proteome</keyword>
<dbReference type="FunCoup" id="A0A6J2YR99">
    <property type="interactions" value="81"/>
</dbReference>
<dbReference type="Gene3D" id="1.20.1740.10">
    <property type="entry name" value="Amino acid/polyamine transporter I"/>
    <property type="match status" value="1"/>
</dbReference>
<feature type="transmembrane region" description="Helical" evidence="1">
    <location>
        <begin position="70"/>
        <end position="94"/>
    </location>
</feature>
<feature type="transmembrane region" description="Helical" evidence="1">
    <location>
        <begin position="310"/>
        <end position="331"/>
    </location>
</feature>
<organism evidence="2 3">
    <name type="scientific">Sitophilus oryzae</name>
    <name type="common">Rice weevil</name>
    <name type="synonym">Curculio oryzae</name>
    <dbReference type="NCBI Taxonomy" id="7048"/>
    <lineage>
        <taxon>Eukaryota</taxon>
        <taxon>Metazoa</taxon>
        <taxon>Ecdysozoa</taxon>
        <taxon>Arthropoda</taxon>
        <taxon>Hexapoda</taxon>
        <taxon>Insecta</taxon>
        <taxon>Pterygota</taxon>
        <taxon>Neoptera</taxon>
        <taxon>Endopterygota</taxon>
        <taxon>Coleoptera</taxon>
        <taxon>Polyphaga</taxon>
        <taxon>Cucujiformia</taxon>
        <taxon>Curculionidae</taxon>
        <taxon>Dryophthorinae</taxon>
        <taxon>Sitophilus</taxon>
    </lineage>
</organism>
<dbReference type="GO" id="GO:0015171">
    <property type="term" value="F:amino acid transmembrane transporter activity"/>
    <property type="evidence" value="ECO:0007669"/>
    <property type="project" value="TreeGrafter"/>
</dbReference>
<feature type="transmembrane region" description="Helical" evidence="1">
    <location>
        <begin position="219"/>
        <end position="240"/>
    </location>
</feature>